<evidence type="ECO:0000313" key="2">
    <source>
        <dbReference type="EMBL" id="KAL2713736.1"/>
    </source>
</evidence>
<comment type="caution">
    <text evidence="2">The sequence shown here is derived from an EMBL/GenBank/DDBJ whole genome shotgun (WGS) entry which is preliminary data.</text>
</comment>
<dbReference type="Proteomes" id="UP001607302">
    <property type="component" value="Unassembled WGS sequence"/>
</dbReference>
<sequence length="155" mass="16735">MAPQPFAYGQEKEALALANALREKTPWSIPVVFRGGTRQSVAPGGGSNSSSSSNNSNSSSSVVVLVVVEEVEEVEEEEEDDDDDDDDEGKDGTQEVLQGNSISSSSRANTLSSSLFVMLHLMLGRPLCPFKTSHTSLENQFENTCANSFVRYLNV</sequence>
<feature type="compositionally biased region" description="Low complexity" evidence="1">
    <location>
        <begin position="48"/>
        <end position="68"/>
    </location>
</feature>
<feature type="compositionally biased region" description="Acidic residues" evidence="1">
    <location>
        <begin position="69"/>
        <end position="89"/>
    </location>
</feature>
<feature type="region of interest" description="Disordered" evidence="1">
    <location>
        <begin position="36"/>
        <end position="107"/>
    </location>
</feature>
<protein>
    <submittedName>
        <fullName evidence="2">Uncharacterized protein</fullName>
    </submittedName>
</protein>
<name>A0ABD2A010_VESSQ</name>
<evidence type="ECO:0000256" key="1">
    <source>
        <dbReference type="SAM" id="MobiDB-lite"/>
    </source>
</evidence>
<dbReference type="AlphaFoldDB" id="A0ABD2A010"/>
<proteinExistence type="predicted"/>
<keyword evidence="3" id="KW-1185">Reference proteome</keyword>
<dbReference type="EMBL" id="JAUDFV010000157">
    <property type="protein sequence ID" value="KAL2713736.1"/>
    <property type="molecule type" value="Genomic_DNA"/>
</dbReference>
<evidence type="ECO:0000313" key="3">
    <source>
        <dbReference type="Proteomes" id="UP001607302"/>
    </source>
</evidence>
<reference evidence="2 3" key="1">
    <citation type="journal article" date="2024" name="Ann. Entomol. Soc. Am.">
        <title>Genomic analyses of the southern and eastern yellowjacket wasps (Hymenoptera: Vespidae) reveal evolutionary signatures of social life.</title>
        <authorList>
            <person name="Catto M.A."/>
            <person name="Caine P.B."/>
            <person name="Orr S.E."/>
            <person name="Hunt B.G."/>
            <person name="Goodisman M.A.D."/>
        </authorList>
    </citation>
    <scope>NUCLEOTIDE SEQUENCE [LARGE SCALE GENOMIC DNA]</scope>
    <source>
        <strain evidence="2">233</strain>
        <tissue evidence="2">Head and thorax</tissue>
    </source>
</reference>
<organism evidence="2 3">
    <name type="scientific">Vespula squamosa</name>
    <name type="common">Southern yellow jacket</name>
    <name type="synonym">Wasp</name>
    <dbReference type="NCBI Taxonomy" id="30214"/>
    <lineage>
        <taxon>Eukaryota</taxon>
        <taxon>Metazoa</taxon>
        <taxon>Ecdysozoa</taxon>
        <taxon>Arthropoda</taxon>
        <taxon>Hexapoda</taxon>
        <taxon>Insecta</taxon>
        <taxon>Pterygota</taxon>
        <taxon>Neoptera</taxon>
        <taxon>Endopterygota</taxon>
        <taxon>Hymenoptera</taxon>
        <taxon>Apocrita</taxon>
        <taxon>Aculeata</taxon>
        <taxon>Vespoidea</taxon>
        <taxon>Vespidae</taxon>
        <taxon>Vespinae</taxon>
        <taxon>Vespula</taxon>
    </lineage>
</organism>
<accession>A0ABD2A010</accession>
<gene>
    <name evidence="2" type="ORF">V1478_016293</name>
</gene>